<comment type="caution">
    <text evidence="3">The sequence shown here is derived from an EMBL/GenBank/DDBJ whole genome shotgun (WGS) entry which is preliminary data.</text>
</comment>
<organism evidence="3 4">
    <name type="scientific">Rubroshorea leprosula</name>
    <dbReference type="NCBI Taxonomy" id="152421"/>
    <lineage>
        <taxon>Eukaryota</taxon>
        <taxon>Viridiplantae</taxon>
        <taxon>Streptophyta</taxon>
        <taxon>Embryophyta</taxon>
        <taxon>Tracheophyta</taxon>
        <taxon>Spermatophyta</taxon>
        <taxon>Magnoliopsida</taxon>
        <taxon>eudicotyledons</taxon>
        <taxon>Gunneridae</taxon>
        <taxon>Pentapetalae</taxon>
        <taxon>rosids</taxon>
        <taxon>malvids</taxon>
        <taxon>Malvales</taxon>
        <taxon>Dipterocarpaceae</taxon>
        <taxon>Rubroshorea</taxon>
    </lineage>
</organism>
<dbReference type="Proteomes" id="UP001054252">
    <property type="component" value="Unassembled WGS sequence"/>
</dbReference>
<evidence type="ECO:0000256" key="2">
    <source>
        <dbReference type="SAM" id="MobiDB-lite"/>
    </source>
</evidence>
<proteinExistence type="predicted"/>
<dbReference type="InterPro" id="IPR011043">
    <property type="entry name" value="Gal_Oxase/kelch_b-propeller"/>
</dbReference>
<feature type="coiled-coil region" evidence="1">
    <location>
        <begin position="602"/>
        <end position="673"/>
    </location>
</feature>
<dbReference type="Gene3D" id="2.120.10.80">
    <property type="entry name" value="Kelch-type beta propeller"/>
    <property type="match status" value="1"/>
</dbReference>
<evidence type="ECO:0000256" key="1">
    <source>
        <dbReference type="SAM" id="Coils"/>
    </source>
</evidence>
<feature type="compositionally biased region" description="Basic and acidic residues" evidence="2">
    <location>
        <begin position="426"/>
        <end position="436"/>
    </location>
</feature>
<evidence type="ECO:0000313" key="4">
    <source>
        <dbReference type="Proteomes" id="UP001054252"/>
    </source>
</evidence>
<sequence>MDSATTTAAGDKPIIVQAMARVGKEVVLRNIWLIIRCDPQEGIFETFNGIGPPEDKERFGSTLLGTSSIFVKSSLYAVGGRKPNSDEVSSCIRYLDTNKLLEGWKVGTLPSSSFDSVLGVYDDSIYILPGMWKYGYYGMDEDTYRTEQRGYIWNTTDNQCRQDRIRPPEDGGERQWRRIRACAALDGQGLLIAMDGEKNNFFLYDQENKDWKSYYIEDPLPKFFGETSFAASNGRLYILEVPSMFPAFLYIYDIEKRKLVMAKMPIPNFDDDLWSMDKWDRVVRLVSVADDKLCFLWLGPVTYENEDMWHPVRILHYLKVKFSINPNPSNSEVEVEDDKGFHTNITKLLYCLPGSYPEQFEAELEGRSPLYLQLDASQKQRTDNSSTEEIGTSLISGKQFQNQAKDIASPIEKVKRKRTQLVDPPLSRHEQKRAKDREWRLKRKTQMAELKKKLEQLEKDSVDFRFEAHLSEARLKAEVSEARLKAEVSEARLKAEVSEAQLEAAAVREAKLEAAVREAKLEAEVRALKKEVRDLKWEAGFQGQIREVEKHQNRFDKLQVSQGGEWGKNEEPSSTIYETVSPSEVPKQQHDEAKITEAPLEVKTLKAQLEEATGLMKAQLEAAADSMKAQLKAAMDSMKAQLKAQLEEEVGQLSAEIRDLREVVREMDKHQNRFGKLQVSLGGEWVSLLNWRNRNLGFMYCDCSFWFL</sequence>
<name>A0AAV5L6L0_9ROSI</name>
<keyword evidence="4" id="KW-1185">Reference proteome</keyword>
<evidence type="ECO:0000313" key="3">
    <source>
        <dbReference type="EMBL" id="GKV32733.1"/>
    </source>
</evidence>
<feature type="coiled-coil region" evidence="1">
    <location>
        <begin position="440"/>
        <end position="538"/>
    </location>
</feature>
<keyword evidence="1" id="KW-0175">Coiled coil</keyword>
<dbReference type="InterPro" id="IPR015915">
    <property type="entry name" value="Kelch-typ_b-propeller"/>
</dbReference>
<gene>
    <name evidence="3" type="ORF">SLEP1_g41318</name>
</gene>
<dbReference type="EMBL" id="BPVZ01000097">
    <property type="protein sequence ID" value="GKV32733.1"/>
    <property type="molecule type" value="Genomic_DNA"/>
</dbReference>
<feature type="region of interest" description="Disordered" evidence="2">
    <location>
        <begin position="415"/>
        <end position="436"/>
    </location>
</feature>
<protein>
    <submittedName>
        <fullName evidence="3">Uncharacterized protein</fullName>
    </submittedName>
</protein>
<accession>A0AAV5L6L0</accession>
<dbReference type="SUPFAM" id="SSF50965">
    <property type="entry name" value="Galactose oxidase, central domain"/>
    <property type="match status" value="1"/>
</dbReference>
<dbReference type="AlphaFoldDB" id="A0AAV5L6L0"/>
<reference evidence="3 4" key="1">
    <citation type="journal article" date="2021" name="Commun. Biol.">
        <title>The genome of Shorea leprosula (Dipterocarpaceae) highlights the ecological relevance of drought in aseasonal tropical rainforests.</title>
        <authorList>
            <person name="Ng K.K.S."/>
            <person name="Kobayashi M.J."/>
            <person name="Fawcett J.A."/>
            <person name="Hatakeyama M."/>
            <person name="Paape T."/>
            <person name="Ng C.H."/>
            <person name="Ang C.C."/>
            <person name="Tnah L.H."/>
            <person name="Lee C.T."/>
            <person name="Nishiyama T."/>
            <person name="Sese J."/>
            <person name="O'Brien M.J."/>
            <person name="Copetti D."/>
            <person name="Mohd Noor M.I."/>
            <person name="Ong R.C."/>
            <person name="Putra M."/>
            <person name="Sireger I.Z."/>
            <person name="Indrioko S."/>
            <person name="Kosugi Y."/>
            <person name="Izuno A."/>
            <person name="Isagi Y."/>
            <person name="Lee S.L."/>
            <person name="Shimizu K.K."/>
        </authorList>
    </citation>
    <scope>NUCLEOTIDE SEQUENCE [LARGE SCALE GENOMIC DNA]</scope>
    <source>
        <strain evidence="3">214</strain>
    </source>
</reference>